<sequence>MSSSDEALGQLMSMGIDLNTAQDALKKSNNDLQIALEYIYGDKSTDNNSTTLNTANTTTFDSSNNSNINVSHYEDVYMPDSYQSSSSFSNQQLPPSYSDVHEHNSNSNSEPTSGNHSVNHHSQGNVDFTKTEVKPVDSFVSFENDINKENNGDIGNVKTNRNVEINGSSGGDYNQSAIIQLDDDLREKLGHFTNVPNIPNIPNIPISNDNNGFDNLGYDQYNDQSTNTLEYQDEDNNYQRDIINSNRRNDERNSMSGNSYSDSYDNSSIQSDYNVFDDLIRVKRKDGIPPVLIPAKQGLYESLLAPLIMILHEVPEFRNKILSYEFKDYGFNKYWWKNENCLTVTNFVLEFQRLICFLDGLSMRSFTSIKNLTDSIYKLDKNDNYLQDCDSTDEFLNSTIILLLKKLNELNPILKNEFEPILKNEIDSSGSLSDIYAFPIESDVFSIMVK</sequence>
<reference evidence="1" key="1">
    <citation type="submission" date="2023-04" db="EMBL/GenBank/DDBJ databases">
        <title>Candida boidinii NBRC 1967.</title>
        <authorList>
            <person name="Ichikawa N."/>
            <person name="Sato H."/>
            <person name="Tonouchi N."/>
        </authorList>
    </citation>
    <scope>NUCLEOTIDE SEQUENCE</scope>
    <source>
        <strain evidence="1">NBRC 1967</strain>
    </source>
</reference>
<comment type="caution">
    <text evidence="1">The sequence shown here is derived from an EMBL/GenBank/DDBJ whole genome shotgun (WGS) entry which is preliminary data.</text>
</comment>
<protein>
    <submittedName>
        <fullName evidence="1">Unnamed protein product</fullName>
    </submittedName>
</protein>
<evidence type="ECO:0000313" key="1">
    <source>
        <dbReference type="EMBL" id="GME93383.1"/>
    </source>
</evidence>
<dbReference type="Proteomes" id="UP001165101">
    <property type="component" value="Unassembled WGS sequence"/>
</dbReference>
<proteinExistence type="predicted"/>
<organism evidence="1 2">
    <name type="scientific">Candida boidinii</name>
    <name type="common">Yeast</name>
    <dbReference type="NCBI Taxonomy" id="5477"/>
    <lineage>
        <taxon>Eukaryota</taxon>
        <taxon>Fungi</taxon>
        <taxon>Dikarya</taxon>
        <taxon>Ascomycota</taxon>
        <taxon>Saccharomycotina</taxon>
        <taxon>Pichiomycetes</taxon>
        <taxon>Pichiales</taxon>
        <taxon>Pichiaceae</taxon>
        <taxon>Ogataea</taxon>
        <taxon>Ogataea/Candida clade</taxon>
    </lineage>
</organism>
<evidence type="ECO:0000313" key="2">
    <source>
        <dbReference type="Proteomes" id="UP001165101"/>
    </source>
</evidence>
<dbReference type="EMBL" id="BSXV01001613">
    <property type="protein sequence ID" value="GME93383.1"/>
    <property type="molecule type" value="Genomic_DNA"/>
</dbReference>
<accession>A0ACB5TQY4</accession>
<name>A0ACB5TQY4_CANBO</name>
<keyword evidence="2" id="KW-1185">Reference proteome</keyword>
<gene>
    <name evidence="1" type="ORF">Cboi01_000312000</name>
</gene>